<dbReference type="GO" id="GO:0000026">
    <property type="term" value="F:alpha-1,2-mannosyltransferase activity"/>
    <property type="evidence" value="ECO:0007669"/>
    <property type="project" value="TreeGrafter"/>
</dbReference>
<dbReference type="PANTHER" id="PTHR31121">
    <property type="entry name" value="ALPHA-1,2 MANNOSYLTRANSFERASE KTR1"/>
    <property type="match status" value="1"/>
</dbReference>
<dbReference type="GO" id="GO:0000032">
    <property type="term" value="P:cell wall mannoprotein biosynthetic process"/>
    <property type="evidence" value="ECO:0007669"/>
    <property type="project" value="TreeGrafter"/>
</dbReference>
<protein>
    <submittedName>
        <fullName evidence="3">Uncharacterized protein</fullName>
    </submittedName>
</protein>
<dbReference type="PANTHER" id="PTHR31121:SF6">
    <property type="entry name" value="ALPHA-1,2 MANNOSYLTRANSFERASE KTR1"/>
    <property type="match status" value="1"/>
</dbReference>
<reference evidence="3" key="1">
    <citation type="submission" date="2023-03" db="EMBL/GenBank/DDBJ databases">
        <title>Massive genome expansion in bonnet fungi (Mycena s.s.) driven by repeated elements and novel gene families across ecological guilds.</title>
        <authorList>
            <consortium name="Lawrence Berkeley National Laboratory"/>
            <person name="Harder C.B."/>
            <person name="Miyauchi S."/>
            <person name="Viragh M."/>
            <person name="Kuo A."/>
            <person name="Thoen E."/>
            <person name="Andreopoulos B."/>
            <person name="Lu D."/>
            <person name="Skrede I."/>
            <person name="Drula E."/>
            <person name="Henrissat B."/>
            <person name="Morin E."/>
            <person name="Kohler A."/>
            <person name="Barry K."/>
            <person name="LaButti K."/>
            <person name="Morin E."/>
            <person name="Salamov A."/>
            <person name="Lipzen A."/>
            <person name="Mereny Z."/>
            <person name="Hegedus B."/>
            <person name="Baldrian P."/>
            <person name="Stursova M."/>
            <person name="Weitz H."/>
            <person name="Taylor A."/>
            <person name="Grigoriev I.V."/>
            <person name="Nagy L.G."/>
            <person name="Martin F."/>
            <person name="Kauserud H."/>
        </authorList>
    </citation>
    <scope>NUCLEOTIDE SEQUENCE</scope>
    <source>
        <strain evidence="3">CBHHK067</strain>
    </source>
</reference>
<comment type="caution">
    <text evidence="3">The sequence shown here is derived from an EMBL/GenBank/DDBJ whole genome shotgun (WGS) entry which is preliminary data.</text>
</comment>
<evidence type="ECO:0000256" key="1">
    <source>
        <dbReference type="ARBA" id="ARBA00007677"/>
    </source>
</evidence>
<dbReference type="InterPro" id="IPR002685">
    <property type="entry name" value="Glyco_trans_15"/>
</dbReference>
<dbReference type="Gene3D" id="3.90.550.10">
    <property type="entry name" value="Spore Coat Polysaccharide Biosynthesis Protein SpsA, Chain A"/>
    <property type="match status" value="1"/>
</dbReference>
<name>A0AAD7C6N1_MYCRO</name>
<comment type="similarity">
    <text evidence="1">Belongs to the glycosyltransferase 15 family.</text>
</comment>
<organism evidence="3 4">
    <name type="scientific">Mycena rosella</name>
    <name type="common">Pink bonnet</name>
    <name type="synonym">Agaricus rosellus</name>
    <dbReference type="NCBI Taxonomy" id="1033263"/>
    <lineage>
        <taxon>Eukaryota</taxon>
        <taxon>Fungi</taxon>
        <taxon>Dikarya</taxon>
        <taxon>Basidiomycota</taxon>
        <taxon>Agaricomycotina</taxon>
        <taxon>Agaricomycetes</taxon>
        <taxon>Agaricomycetidae</taxon>
        <taxon>Agaricales</taxon>
        <taxon>Marasmiineae</taxon>
        <taxon>Mycenaceae</taxon>
        <taxon>Mycena</taxon>
    </lineage>
</organism>
<gene>
    <name evidence="3" type="ORF">B0H17DRAFT_1216639</name>
</gene>
<dbReference type="Pfam" id="PF01793">
    <property type="entry name" value="Glyco_transf_15"/>
    <property type="match status" value="1"/>
</dbReference>
<evidence type="ECO:0000256" key="2">
    <source>
        <dbReference type="ARBA" id="ARBA00022679"/>
    </source>
</evidence>
<evidence type="ECO:0000313" key="3">
    <source>
        <dbReference type="EMBL" id="KAJ7640221.1"/>
    </source>
</evidence>
<keyword evidence="2" id="KW-0808">Transferase</keyword>
<dbReference type="Proteomes" id="UP001221757">
    <property type="component" value="Unassembled WGS sequence"/>
</dbReference>
<accession>A0AAD7C6N1</accession>
<dbReference type="GO" id="GO:0016020">
    <property type="term" value="C:membrane"/>
    <property type="evidence" value="ECO:0007669"/>
    <property type="project" value="InterPro"/>
</dbReference>
<sequence length="189" mass="21760">MTAAVLRETYHKLVKALNAARTDLHVRGGLRRVILVLQPLARDRTERPHIEALVQRGLDHARSRDEFVIEAVGRRGVPEAAHIGRRRRLRANVQARTRKVYDVRNPVGLNFAAIYPPRSLRRCCTGSLVWSSFGIADMDLWRRDAYMQFFEYLDSKEGDAPVHTFGVALFARKDQIHWFNEIDVISTWG</sequence>
<dbReference type="GO" id="GO:0006487">
    <property type="term" value="P:protein N-linked glycosylation"/>
    <property type="evidence" value="ECO:0007669"/>
    <property type="project" value="TreeGrafter"/>
</dbReference>
<dbReference type="SUPFAM" id="SSF53448">
    <property type="entry name" value="Nucleotide-diphospho-sugar transferases"/>
    <property type="match status" value="1"/>
</dbReference>
<dbReference type="GO" id="GO:0005794">
    <property type="term" value="C:Golgi apparatus"/>
    <property type="evidence" value="ECO:0007669"/>
    <property type="project" value="TreeGrafter"/>
</dbReference>
<dbReference type="InterPro" id="IPR029044">
    <property type="entry name" value="Nucleotide-diphossugar_trans"/>
</dbReference>
<keyword evidence="4" id="KW-1185">Reference proteome</keyword>
<dbReference type="AlphaFoldDB" id="A0AAD7C6N1"/>
<dbReference type="EMBL" id="JARKIE010000431">
    <property type="protein sequence ID" value="KAJ7640221.1"/>
    <property type="molecule type" value="Genomic_DNA"/>
</dbReference>
<proteinExistence type="inferred from homology"/>
<evidence type="ECO:0000313" key="4">
    <source>
        <dbReference type="Proteomes" id="UP001221757"/>
    </source>
</evidence>